<sequence length="79" mass="9009">MLLVHNGDSSKHFNSIEQEHPEQPARTAKIMAHLESRGLTSKCEVILNDRIVIDSELESVHERPYIQKMKRCAEVGLVD</sequence>
<gene>
    <name evidence="2" type="ORF">NECAME_13360</name>
</gene>
<dbReference type="OrthoDB" id="5853490at2759"/>
<organism evidence="2 3">
    <name type="scientific">Necator americanus</name>
    <name type="common">Human hookworm</name>
    <dbReference type="NCBI Taxonomy" id="51031"/>
    <lineage>
        <taxon>Eukaryota</taxon>
        <taxon>Metazoa</taxon>
        <taxon>Ecdysozoa</taxon>
        <taxon>Nematoda</taxon>
        <taxon>Chromadorea</taxon>
        <taxon>Rhabditida</taxon>
        <taxon>Rhabditina</taxon>
        <taxon>Rhabditomorpha</taxon>
        <taxon>Strongyloidea</taxon>
        <taxon>Ancylostomatidae</taxon>
        <taxon>Bunostominae</taxon>
        <taxon>Necator</taxon>
    </lineage>
</organism>
<evidence type="ECO:0008006" key="4">
    <source>
        <dbReference type="Google" id="ProtNLM"/>
    </source>
</evidence>
<dbReference type="KEGG" id="nai:NECAME_13360"/>
<evidence type="ECO:0000313" key="3">
    <source>
        <dbReference type="Proteomes" id="UP000053676"/>
    </source>
</evidence>
<accession>W2SVW7</accession>
<keyword evidence="3" id="KW-1185">Reference proteome</keyword>
<dbReference type="STRING" id="51031.W2SVW7"/>
<protein>
    <recommendedName>
        <fullName evidence="4">Histone deacetylase domain-containing protein</fullName>
    </recommendedName>
</protein>
<dbReference type="InterPro" id="IPR037138">
    <property type="entry name" value="His_deacetylse_dom_sf"/>
</dbReference>
<dbReference type="AlphaFoldDB" id="W2SVW7"/>
<dbReference type="EMBL" id="KI660406">
    <property type="protein sequence ID" value="ETN73889.1"/>
    <property type="molecule type" value="Genomic_DNA"/>
</dbReference>
<dbReference type="InterPro" id="IPR023696">
    <property type="entry name" value="Ureohydrolase_dom_sf"/>
</dbReference>
<feature type="region of interest" description="Disordered" evidence="1">
    <location>
        <begin position="1"/>
        <end position="25"/>
    </location>
</feature>
<reference evidence="3" key="1">
    <citation type="journal article" date="2014" name="Nat. Genet.">
        <title>Genome of the human hookworm Necator americanus.</title>
        <authorList>
            <person name="Tang Y.T."/>
            <person name="Gao X."/>
            <person name="Rosa B.A."/>
            <person name="Abubucker S."/>
            <person name="Hallsworth-Pepin K."/>
            <person name="Martin J."/>
            <person name="Tyagi R."/>
            <person name="Heizer E."/>
            <person name="Zhang X."/>
            <person name="Bhonagiri-Palsikar V."/>
            <person name="Minx P."/>
            <person name="Warren W.C."/>
            <person name="Wang Q."/>
            <person name="Zhan B."/>
            <person name="Hotez P.J."/>
            <person name="Sternberg P.W."/>
            <person name="Dougall A."/>
            <person name="Gaze S.T."/>
            <person name="Mulvenna J."/>
            <person name="Sotillo J."/>
            <person name="Ranganathan S."/>
            <person name="Rabelo E.M."/>
            <person name="Wilson R.K."/>
            <person name="Felgner P.L."/>
            <person name="Bethony J."/>
            <person name="Hawdon J.M."/>
            <person name="Gasser R.B."/>
            <person name="Loukas A."/>
            <person name="Mitreva M."/>
        </authorList>
    </citation>
    <scope>NUCLEOTIDE SEQUENCE [LARGE SCALE GENOMIC DNA]</scope>
</reference>
<name>W2SVW7_NECAM</name>
<proteinExistence type="predicted"/>
<dbReference type="Gene3D" id="3.40.800.20">
    <property type="entry name" value="Histone deacetylase domain"/>
    <property type="match status" value="1"/>
</dbReference>
<evidence type="ECO:0000256" key="1">
    <source>
        <dbReference type="SAM" id="MobiDB-lite"/>
    </source>
</evidence>
<evidence type="ECO:0000313" key="2">
    <source>
        <dbReference type="EMBL" id="ETN73889.1"/>
    </source>
</evidence>
<dbReference type="Proteomes" id="UP000053676">
    <property type="component" value="Unassembled WGS sequence"/>
</dbReference>
<dbReference type="SUPFAM" id="SSF52768">
    <property type="entry name" value="Arginase/deacetylase"/>
    <property type="match status" value="1"/>
</dbReference>